<dbReference type="AlphaFoldDB" id="A0A6J5V5K6"/>
<sequence length="93" mass="10487">MALQDEKRSGFVTELIHHVPIVKAQESEQTHNNIYTSKSLERRIEFACAEAGAFGPTTLTDIKGLQEKITLAFIDEIITIFLRVAEIQSRSLK</sequence>
<dbReference type="EMBL" id="CAEKDK010000006">
    <property type="protein sequence ID" value="CAB4282984.1"/>
    <property type="molecule type" value="Genomic_DNA"/>
</dbReference>
<accession>A0A6J5V5K6</accession>
<name>A0A6J5V5K6_PRUAR</name>
<gene>
    <name evidence="1" type="ORF">CURHAP_LOCUS36704</name>
</gene>
<reference evidence="1 2" key="1">
    <citation type="submission" date="2020-05" db="EMBL/GenBank/DDBJ databases">
        <authorList>
            <person name="Campoy J."/>
            <person name="Schneeberger K."/>
            <person name="Spophaly S."/>
        </authorList>
    </citation>
    <scope>NUCLEOTIDE SEQUENCE [LARGE SCALE GENOMIC DNA]</scope>
    <source>
        <strain evidence="1">PruArmRojPasFocal</strain>
    </source>
</reference>
<proteinExistence type="predicted"/>
<evidence type="ECO:0000313" key="1">
    <source>
        <dbReference type="EMBL" id="CAB4282984.1"/>
    </source>
</evidence>
<dbReference type="Proteomes" id="UP000507222">
    <property type="component" value="Unassembled WGS sequence"/>
</dbReference>
<protein>
    <submittedName>
        <fullName evidence="1">Uncharacterized protein</fullName>
    </submittedName>
</protein>
<evidence type="ECO:0000313" key="2">
    <source>
        <dbReference type="Proteomes" id="UP000507222"/>
    </source>
</evidence>
<organism evidence="1 2">
    <name type="scientific">Prunus armeniaca</name>
    <name type="common">Apricot</name>
    <name type="synonym">Armeniaca vulgaris</name>
    <dbReference type="NCBI Taxonomy" id="36596"/>
    <lineage>
        <taxon>Eukaryota</taxon>
        <taxon>Viridiplantae</taxon>
        <taxon>Streptophyta</taxon>
        <taxon>Embryophyta</taxon>
        <taxon>Tracheophyta</taxon>
        <taxon>Spermatophyta</taxon>
        <taxon>Magnoliopsida</taxon>
        <taxon>eudicotyledons</taxon>
        <taxon>Gunneridae</taxon>
        <taxon>Pentapetalae</taxon>
        <taxon>rosids</taxon>
        <taxon>fabids</taxon>
        <taxon>Rosales</taxon>
        <taxon>Rosaceae</taxon>
        <taxon>Amygdaloideae</taxon>
        <taxon>Amygdaleae</taxon>
        <taxon>Prunus</taxon>
    </lineage>
</organism>